<dbReference type="SMART" id="SM01381">
    <property type="entry name" value="7TM_GPCR_Srsx"/>
    <property type="match status" value="1"/>
</dbReference>
<feature type="transmembrane region" description="Helical" evidence="9">
    <location>
        <begin position="296"/>
        <end position="315"/>
    </location>
</feature>
<dbReference type="SUPFAM" id="SSF81321">
    <property type="entry name" value="Family A G protein-coupled receptor-like"/>
    <property type="match status" value="1"/>
</dbReference>
<dbReference type="GO" id="GO:0007186">
    <property type="term" value="P:G protein-coupled receptor signaling pathway"/>
    <property type="evidence" value="ECO:0000318"/>
    <property type="project" value="GO_Central"/>
</dbReference>
<dbReference type="AlphaFoldDB" id="B3RW58"/>
<dbReference type="GO" id="GO:0004930">
    <property type="term" value="F:G protein-coupled receptor activity"/>
    <property type="evidence" value="ECO:0000318"/>
    <property type="project" value="GO_Central"/>
</dbReference>
<keyword evidence="12" id="KW-1185">Reference proteome</keyword>
<keyword evidence="2" id="KW-1003">Cell membrane</keyword>
<dbReference type="Gene3D" id="1.20.1070.10">
    <property type="entry name" value="Rhodopsin 7-helix transmembrane proteins"/>
    <property type="match status" value="1"/>
</dbReference>
<dbReference type="PANTHER" id="PTHR24249">
    <property type="entry name" value="HISTAMINE RECEPTOR-RELATED G-PROTEIN COUPLED RECEPTOR"/>
    <property type="match status" value="1"/>
</dbReference>
<evidence type="ECO:0000256" key="8">
    <source>
        <dbReference type="ARBA" id="ARBA00023224"/>
    </source>
</evidence>
<feature type="transmembrane region" description="Helical" evidence="9">
    <location>
        <begin position="112"/>
        <end position="130"/>
    </location>
</feature>
<dbReference type="OrthoDB" id="5959645at2759"/>
<dbReference type="InParanoid" id="B3RW58"/>
<dbReference type="PRINTS" id="PR00237">
    <property type="entry name" value="GPCRRHODOPSN"/>
</dbReference>
<evidence type="ECO:0000256" key="7">
    <source>
        <dbReference type="ARBA" id="ARBA00023170"/>
    </source>
</evidence>
<dbReference type="PANTHER" id="PTHR24249:SF372">
    <property type="entry name" value="G-PROTEIN COUPLED RECEPTORS FAMILY 1 PROFILE DOMAIN-CONTAINING PROTEIN"/>
    <property type="match status" value="1"/>
</dbReference>
<feature type="transmembrane region" description="Helical" evidence="9">
    <location>
        <begin position="151"/>
        <end position="174"/>
    </location>
</feature>
<dbReference type="InterPro" id="IPR000276">
    <property type="entry name" value="GPCR_Rhodpsn"/>
</dbReference>
<evidence type="ECO:0000313" key="12">
    <source>
        <dbReference type="Proteomes" id="UP000009022"/>
    </source>
</evidence>
<dbReference type="OMA" id="ICWILPT"/>
<feature type="transmembrane region" description="Helical" evidence="9">
    <location>
        <begin position="69"/>
        <end position="92"/>
    </location>
</feature>
<dbReference type="GeneID" id="6752856"/>
<dbReference type="PROSITE" id="PS50262">
    <property type="entry name" value="G_PROTEIN_RECEP_F1_2"/>
    <property type="match status" value="1"/>
</dbReference>
<evidence type="ECO:0000256" key="4">
    <source>
        <dbReference type="ARBA" id="ARBA00022989"/>
    </source>
</evidence>
<evidence type="ECO:0000313" key="11">
    <source>
        <dbReference type="EMBL" id="EDV26121.1"/>
    </source>
</evidence>
<name>B3RW58_TRIAD</name>
<dbReference type="GO" id="GO:0005886">
    <property type="term" value="C:plasma membrane"/>
    <property type="evidence" value="ECO:0000318"/>
    <property type="project" value="GO_Central"/>
</dbReference>
<keyword evidence="3 9" id="KW-0812">Transmembrane</keyword>
<dbReference type="Pfam" id="PF00001">
    <property type="entry name" value="7tm_1"/>
    <property type="match status" value="1"/>
</dbReference>
<dbReference type="KEGG" id="tad:TRIADDRAFT_55893"/>
<keyword evidence="5" id="KW-0297">G-protein coupled receptor</keyword>
<evidence type="ECO:0000256" key="3">
    <source>
        <dbReference type="ARBA" id="ARBA00022692"/>
    </source>
</evidence>
<comment type="subcellular location">
    <subcellularLocation>
        <location evidence="1">Cell membrane</location>
        <topology evidence="1">Multi-pass membrane protein</topology>
    </subcellularLocation>
</comment>
<dbReference type="HOGENOM" id="CLU_009579_5_0_1"/>
<dbReference type="CTD" id="6752856"/>
<feature type="transmembrane region" description="Helical" evidence="9">
    <location>
        <begin position="202"/>
        <end position="225"/>
    </location>
</feature>
<protein>
    <recommendedName>
        <fullName evidence="10">G-protein coupled receptors family 1 profile domain-containing protein</fullName>
    </recommendedName>
</protein>
<dbReference type="RefSeq" id="XP_002112154.1">
    <property type="nucleotide sequence ID" value="XM_002112118.1"/>
</dbReference>
<evidence type="ECO:0000256" key="6">
    <source>
        <dbReference type="ARBA" id="ARBA00023136"/>
    </source>
</evidence>
<dbReference type="STRING" id="10228.B3RW58"/>
<evidence type="ECO:0000256" key="2">
    <source>
        <dbReference type="ARBA" id="ARBA00022475"/>
    </source>
</evidence>
<accession>B3RW58</accession>
<keyword evidence="7" id="KW-0675">Receptor</keyword>
<dbReference type="EMBL" id="DS985244">
    <property type="protein sequence ID" value="EDV26121.1"/>
    <property type="molecule type" value="Genomic_DNA"/>
</dbReference>
<evidence type="ECO:0000259" key="10">
    <source>
        <dbReference type="PROSITE" id="PS50262"/>
    </source>
</evidence>
<dbReference type="InterPro" id="IPR017452">
    <property type="entry name" value="GPCR_Rhodpsn_7TM"/>
</dbReference>
<evidence type="ECO:0000256" key="5">
    <source>
        <dbReference type="ARBA" id="ARBA00023040"/>
    </source>
</evidence>
<evidence type="ECO:0000256" key="1">
    <source>
        <dbReference type="ARBA" id="ARBA00004651"/>
    </source>
</evidence>
<dbReference type="PhylomeDB" id="B3RW58"/>
<dbReference type="eggNOG" id="KOG3656">
    <property type="taxonomic scope" value="Eukaryota"/>
</dbReference>
<keyword evidence="8" id="KW-0807">Transducer</keyword>
<keyword evidence="4 9" id="KW-1133">Transmembrane helix</keyword>
<evidence type="ECO:0000256" key="9">
    <source>
        <dbReference type="SAM" id="Phobius"/>
    </source>
</evidence>
<dbReference type="InterPro" id="IPR050569">
    <property type="entry name" value="TAAR"/>
</dbReference>
<organism evidence="11 12">
    <name type="scientific">Trichoplax adhaerens</name>
    <name type="common">Trichoplax reptans</name>
    <dbReference type="NCBI Taxonomy" id="10228"/>
    <lineage>
        <taxon>Eukaryota</taxon>
        <taxon>Metazoa</taxon>
        <taxon>Placozoa</taxon>
        <taxon>Uniplacotomia</taxon>
        <taxon>Trichoplacea</taxon>
        <taxon>Trichoplacidae</taxon>
        <taxon>Trichoplax</taxon>
    </lineage>
</organism>
<keyword evidence="6 9" id="KW-0472">Membrane</keyword>
<proteinExistence type="predicted"/>
<gene>
    <name evidence="11" type="ORF">TRIADDRAFT_55893</name>
</gene>
<reference evidence="11 12" key="1">
    <citation type="journal article" date="2008" name="Nature">
        <title>The Trichoplax genome and the nature of placozoans.</title>
        <authorList>
            <person name="Srivastava M."/>
            <person name="Begovic E."/>
            <person name="Chapman J."/>
            <person name="Putnam N.H."/>
            <person name="Hellsten U."/>
            <person name="Kawashima T."/>
            <person name="Kuo A."/>
            <person name="Mitros T."/>
            <person name="Salamov A."/>
            <person name="Carpenter M.L."/>
            <person name="Signorovitch A.Y."/>
            <person name="Moreno M.A."/>
            <person name="Kamm K."/>
            <person name="Grimwood J."/>
            <person name="Schmutz J."/>
            <person name="Shapiro H."/>
            <person name="Grigoriev I.V."/>
            <person name="Buss L.W."/>
            <person name="Schierwater B."/>
            <person name="Dellaporta S.L."/>
            <person name="Rokhsar D.S."/>
        </authorList>
    </citation>
    <scope>NUCLEOTIDE SEQUENCE [LARGE SCALE GENOMIC DNA]</scope>
    <source>
        <strain evidence="11 12">Grell-BS-1999</strain>
    </source>
</reference>
<sequence length="345" mass="39863">MSALTHTICPDVRFFLKLNLTSLVYRPISQFEIDLIITWSILFIIILVPNALLVGVICFKKSLWTHSSVLVGSLCLANILFCFLYILPVKIMVIGNSIHPFTNIYCQLSHNVIQFAFVCCMNFHICSISLEKFIAITSPFWYNQISVYKSVMFGIILLICWILPTFVAFLPLIIDWWRFCPYYCLMSEIKANRRISLQAWHVFWAFLMFLLPTIVTIIFYVRIFLVAKDHASRIRAENQSSSTSTSSPFGLKAVKTVAIVVGVYVFLQTPYNVYQVINVLDKTLSRRLNKYHVREWLFYLASWNPVASPIIYGFFNKNLRDGVMSLFWRCKTVRARASSSSTLLS</sequence>
<dbReference type="Proteomes" id="UP000009022">
    <property type="component" value="Unassembled WGS sequence"/>
</dbReference>
<dbReference type="CDD" id="cd00637">
    <property type="entry name" value="7tm_classA_rhodopsin-like"/>
    <property type="match status" value="1"/>
</dbReference>
<feature type="domain" description="G-protein coupled receptors family 1 profile" evidence="10">
    <location>
        <begin position="49"/>
        <end position="312"/>
    </location>
</feature>
<feature type="transmembrane region" description="Helical" evidence="9">
    <location>
        <begin position="36"/>
        <end position="57"/>
    </location>
</feature>